<evidence type="ECO:0000313" key="3">
    <source>
        <dbReference type="Proteomes" id="UP000178129"/>
    </source>
</evidence>
<evidence type="ECO:0000259" key="1">
    <source>
        <dbReference type="Pfam" id="PF07992"/>
    </source>
</evidence>
<dbReference type="InterPro" id="IPR023753">
    <property type="entry name" value="FAD/NAD-binding_dom"/>
</dbReference>
<dbReference type="InParanoid" id="A0A1E1KD43"/>
<dbReference type="SUPFAM" id="SSF51905">
    <property type="entry name" value="FAD/NAD(P)-binding domain"/>
    <property type="match status" value="1"/>
</dbReference>
<dbReference type="InterPro" id="IPR036188">
    <property type="entry name" value="FAD/NAD-bd_sf"/>
</dbReference>
<dbReference type="PANTHER" id="PTHR43735">
    <property type="entry name" value="APOPTOSIS-INDUCING FACTOR 1"/>
    <property type="match status" value="1"/>
</dbReference>
<comment type="caution">
    <text evidence="2">The sequence shown here is derived from an EMBL/GenBank/DDBJ whole genome shotgun (WGS) entry which is preliminary data.</text>
</comment>
<dbReference type="PRINTS" id="PR00469">
    <property type="entry name" value="PNDRDTASEII"/>
</dbReference>
<sequence length="390" mass="41361">MSTHEILILGGHHSGLQLAHYLLRHVVPKLTQASSSTSTPTTYHITIVTPNTEFFWNVASPRLIINSTLIPEEKVFLPIAKEFAGYDESLFTFIQGKATALDPETRSVSISSGTTKFTYDSLVIATGASYVSPVWALNDSEAFLKTEISKVREALKNGKSVLIAGGGAIGVETAGEIGHHFPSHDTTILSGSTRLLPKLLPSNSASAEAKLKALGVKTIHGVKLSSSTNHSDGTTTVTLDDGSSRTIDIFIDATGAKPNSSFLPPSWLNSTGHVTTDDQTMRTPFPHIYALGDVASYSSGSIMDATNAVAPLGTSIAIDLAKAANLSTVFAQKVFKTMKDSQFVPTGPSGGVGQLFGFKLPSLMVWAAKSRTYLVWLAQGVVEGGNVKKP</sequence>
<dbReference type="EMBL" id="FJUW01000011">
    <property type="protein sequence ID" value="CZS95921.1"/>
    <property type="molecule type" value="Genomic_DNA"/>
</dbReference>
<protein>
    <recommendedName>
        <fullName evidence="1">FAD/NAD(P)-binding domain-containing protein</fullName>
    </recommendedName>
</protein>
<dbReference type="PANTHER" id="PTHR43735:SF25">
    <property type="entry name" value="NAD(P)H DEHYDROGENASE 3"/>
    <property type="match status" value="1"/>
</dbReference>
<accession>A0A1E1KD43</accession>
<dbReference type="Gene3D" id="3.50.50.100">
    <property type="match status" value="1"/>
</dbReference>
<dbReference type="GO" id="GO:0005737">
    <property type="term" value="C:cytoplasm"/>
    <property type="evidence" value="ECO:0007669"/>
    <property type="project" value="TreeGrafter"/>
</dbReference>
<dbReference type="AlphaFoldDB" id="A0A1E1KD43"/>
<organism evidence="2 3">
    <name type="scientific">Rhynchosporium graminicola</name>
    <dbReference type="NCBI Taxonomy" id="2792576"/>
    <lineage>
        <taxon>Eukaryota</taxon>
        <taxon>Fungi</taxon>
        <taxon>Dikarya</taxon>
        <taxon>Ascomycota</taxon>
        <taxon>Pezizomycotina</taxon>
        <taxon>Leotiomycetes</taxon>
        <taxon>Helotiales</taxon>
        <taxon>Ploettnerulaceae</taxon>
        <taxon>Rhynchosporium</taxon>
    </lineage>
</organism>
<name>A0A1E1KD43_9HELO</name>
<gene>
    <name evidence="2" type="ORF">RCO7_08837</name>
</gene>
<dbReference type="STRING" id="914237.A0A1E1KD43"/>
<dbReference type="FunCoup" id="A0A1E1KD43">
    <property type="interactions" value="402"/>
</dbReference>
<dbReference type="GO" id="GO:0004174">
    <property type="term" value="F:electron-transferring-flavoprotein dehydrogenase activity"/>
    <property type="evidence" value="ECO:0007669"/>
    <property type="project" value="TreeGrafter"/>
</dbReference>
<dbReference type="PRINTS" id="PR00368">
    <property type="entry name" value="FADPNR"/>
</dbReference>
<evidence type="ECO:0000313" key="2">
    <source>
        <dbReference type="EMBL" id="CZS95921.1"/>
    </source>
</evidence>
<reference evidence="3" key="1">
    <citation type="submission" date="2016-03" db="EMBL/GenBank/DDBJ databases">
        <authorList>
            <person name="Ploux O."/>
        </authorList>
    </citation>
    <scope>NUCLEOTIDE SEQUENCE [LARGE SCALE GENOMIC DNA]</scope>
    <source>
        <strain evidence="3">UK7</strain>
    </source>
</reference>
<dbReference type="GO" id="GO:0050660">
    <property type="term" value="F:flavin adenine dinucleotide binding"/>
    <property type="evidence" value="ECO:0007669"/>
    <property type="project" value="TreeGrafter"/>
</dbReference>
<proteinExistence type="predicted"/>
<dbReference type="Pfam" id="PF07992">
    <property type="entry name" value="Pyr_redox_2"/>
    <property type="match status" value="1"/>
</dbReference>
<feature type="domain" description="FAD/NAD(P)-binding" evidence="1">
    <location>
        <begin position="5"/>
        <end position="310"/>
    </location>
</feature>
<dbReference type="Proteomes" id="UP000178129">
    <property type="component" value="Unassembled WGS sequence"/>
</dbReference>
<keyword evidence="3" id="KW-1185">Reference proteome</keyword>